<evidence type="ECO:0000313" key="2">
    <source>
        <dbReference type="Proteomes" id="UP000325081"/>
    </source>
</evidence>
<reference evidence="2" key="1">
    <citation type="journal article" date="2019" name="Curr. Biol.">
        <title>Genome Sequence of Striga asiatica Provides Insight into the Evolution of Plant Parasitism.</title>
        <authorList>
            <person name="Yoshida S."/>
            <person name="Kim S."/>
            <person name="Wafula E.K."/>
            <person name="Tanskanen J."/>
            <person name="Kim Y.M."/>
            <person name="Honaas L."/>
            <person name="Yang Z."/>
            <person name="Spallek T."/>
            <person name="Conn C.E."/>
            <person name="Ichihashi Y."/>
            <person name="Cheong K."/>
            <person name="Cui S."/>
            <person name="Der J.P."/>
            <person name="Gundlach H."/>
            <person name="Jiao Y."/>
            <person name="Hori C."/>
            <person name="Ishida J.K."/>
            <person name="Kasahara H."/>
            <person name="Kiba T."/>
            <person name="Kim M.S."/>
            <person name="Koo N."/>
            <person name="Laohavisit A."/>
            <person name="Lee Y.H."/>
            <person name="Lumba S."/>
            <person name="McCourt P."/>
            <person name="Mortimer J.C."/>
            <person name="Mutuku J.M."/>
            <person name="Nomura T."/>
            <person name="Sasaki-Sekimoto Y."/>
            <person name="Seto Y."/>
            <person name="Wang Y."/>
            <person name="Wakatake T."/>
            <person name="Sakakibara H."/>
            <person name="Demura T."/>
            <person name="Yamaguchi S."/>
            <person name="Yoneyama K."/>
            <person name="Manabe R.I."/>
            <person name="Nelson D.C."/>
            <person name="Schulman A.H."/>
            <person name="Timko M.P."/>
            <person name="dePamphilis C.W."/>
            <person name="Choi D."/>
            <person name="Shirasu K."/>
        </authorList>
    </citation>
    <scope>NUCLEOTIDE SEQUENCE [LARGE SCALE GENOMIC DNA]</scope>
    <source>
        <strain evidence="2">cv. UVA1</strain>
    </source>
</reference>
<name>A0A5A7QGV8_STRAF</name>
<dbReference type="AlphaFoldDB" id="A0A5A7QGV8"/>
<keyword evidence="2" id="KW-1185">Reference proteome</keyword>
<gene>
    <name evidence="1" type="ORF">STAS_20516</name>
</gene>
<dbReference type="EMBL" id="BKCP01006726">
    <property type="protein sequence ID" value="GER43647.1"/>
    <property type="molecule type" value="Genomic_DNA"/>
</dbReference>
<sequence length="110" mass="11736">MTLPGDRRQPPPPPTVPLCLAPSTANSLVDYVNTVATVCRHCHPSTNSTTATIDPLTVHHKTRHCRPLLSLHHISAAVTVASRLKAVSRRKSSTGIGSGGWFIGKIPSNI</sequence>
<proteinExistence type="predicted"/>
<accession>A0A5A7QGV8</accession>
<protein>
    <submittedName>
        <fullName evidence="1">DNA polymerase III</fullName>
    </submittedName>
</protein>
<evidence type="ECO:0000313" key="1">
    <source>
        <dbReference type="EMBL" id="GER43647.1"/>
    </source>
</evidence>
<dbReference type="Proteomes" id="UP000325081">
    <property type="component" value="Unassembled WGS sequence"/>
</dbReference>
<comment type="caution">
    <text evidence="1">The sequence shown here is derived from an EMBL/GenBank/DDBJ whole genome shotgun (WGS) entry which is preliminary data.</text>
</comment>
<organism evidence="1 2">
    <name type="scientific">Striga asiatica</name>
    <name type="common">Asiatic witchweed</name>
    <name type="synonym">Buchnera asiatica</name>
    <dbReference type="NCBI Taxonomy" id="4170"/>
    <lineage>
        <taxon>Eukaryota</taxon>
        <taxon>Viridiplantae</taxon>
        <taxon>Streptophyta</taxon>
        <taxon>Embryophyta</taxon>
        <taxon>Tracheophyta</taxon>
        <taxon>Spermatophyta</taxon>
        <taxon>Magnoliopsida</taxon>
        <taxon>eudicotyledons</taxon>
        <taxon>Gunneridae</taxon>
        <taxon>Pentapetalae</taxon>
        <taxon>asterids</taxon>
        <taxon>lamiids</taxon>
        <taxon>Lamiales</taxon>
        <taxon>Orobanchaceae</taxon>
        <taxon>Buchnereae</taxon>
        <taxon>Striga</taxon>
    </lineage>
</organism>